<dbReference type="NCBIfam" id="NF003239">
    <property type="entry name" value="PRK04199.1-4"/>
    <property type="match status" value="1"/>
</dbReference>
<keyword evidence="3" id="KW-0687">Ribonucleoprotein</keyword>
<dbReference type="PANTHER" id="PTHR11726">
    <property type="entry name" value="60S RIBOSOMAL PROTEIN L10"/>
    <property type="match status" value="1"/>
</dbReference>
<reference evidence="5" key="1">
    <citation type="submission" date="2007-12" db="EMBL/GenBank/DDBJ databases">
        <title>Annotation of Entamoeba dispar SAW760.</title>
        <authorList>
            <person name="Lorenzi H."/>
            <person name="Inman J."/>
            <person name="Schobel S."/>
            <person name="Amedeo P."/>
            <person name="Caler E."/>
        </authorList>
    </citation>
    <scope>NUCLEOTIDE SEQUENCE [LARGE SCALE GENOMIC DNA]</scope>
    <source>
        <strain evidence="5">ATCC PRA-260 / SAW760</strain>
    </source>
</reference>
<dbReference type="Pfam" id="PF00252">
    <property type="entry name" value="Ribosomal_L16"/>
    <property type="match status" value="1"/>
</dbReference>
<name>B0ER65_ENTDS</name>
<dbReference type="PIRSF" id="PIRSF005590">
    <property type="entry name" value="Ribosomal_L10"/>
    <property type="match status" value="1"/>
</dbReference>
<dbReference type="InterPro" id="IPR047873">
    <property type="entry name" value="Ribosomal_uL16"/>
</dbReference>
<organism evidence="5">
    <name type="scientific">Entamoeba dispar (strain ATCC PRA-260 / SAW760)</name>
    <dbReference type="NCBI Taxonomy" id="370354"/>
    <lineage>
        <taxon>Eukaryota</taxon>
        <taxon>Amoebozoa</taxon>
        <taxon>Evosea</taxon>
        <taxon>Archamoebae</taxon>
        <taxon>Mastigamoebida</taxon>
        <taxon>Entamoebidae</taxon>
        <taxon>Entamoeba</taxon>
    </lineage>
</organism>
<gene>
    <name evidence="4" type="ORF">EDI_184930</name>
</gene>
<dbReference type="GeneID" id="5885760"/>
<evidence type="ECO:0000313" key="4">
    <source>
        <dbReference type="EMBL" id="EDR22967.1"/>
    </source>
</evidence>
<dbReference type="AlphaFoldDB" id="B0ER65"/>
<accession>B0ER65</accession>
<evidence type="ECO:0000256" key="3">
    <source>
        <dbReference type="ARBA" id="ARBA00023274"/>
    </source>
</evidence>
<dbReference type="GO" id="GO:0006412">
    <property type="term" value="P:translation"/>
    <property type="evidence" value="ECO:0007669"/>
    <property type="project" value="InterPro"/>
</dbReference>
<evidence type="ECO:0000256" key="2">
    <source>
        <dbReference type="ARBA" id="ARBA00022980"/>
    </source>
</evidence>
<dbReference type="eggNOG" id="KOG0857">
    <property type="taxonomic scope" value="Eukaryota"/>
</dbReference>
<dbReference type="GO" id="GO:0005840">
    <property type="term" value="C:ribosome"/>
    <property type="evidence" value="ECO:0007669"/>
    <property type="project" value="UniProtKB-KW"/>
</dbReference>
<dbReference type="SUPFAM" id="SSF54686">
    <property type="entry name" value="Ribosomal protein L16p/L10e"/>
    <property type="match status" value="1"/>
</dbReference>
<dbReference type="EMBL" id="DS550455">
    <property type="protein sequence ID" value="EDR22967.1"/>
    <property type="molecule type" value="Genomic_DNA"/>
</dbReference>
<dbReference type="CDD" id="cd01433">
    <property type="entry name" value="Ribosomal_L16_L10e"/>
    <property type="match status" value="1"/>
</dbReference>
<comment type="similarity">
    <text evidence="1">Belongs to the universal ribosomal protein uL16 family.</text>
</comment>
<dbReference type="OrthoDB" id="10258869at2759"/>
<dbReference type="OMA" id="RRPACCY"/>
<dbReference type="GO" id="GO:0003735">
    <property type="term" value="F:structural constituent of ribosome"/>
    <property type="evidence" value="ECO:0007669"/>
    <property type="project" value="InterPro"/>
</dbReference>
<dbReference type="Gene3D" id="3.90.1170.10">
    <property type="entry name" value="Ribosomal protein L10e/L16"/>
    <property type="match status" value="1"/>
</dbReference>
<proteinExistence type="inferred from homology"/>
<dbReference type="Proteomes" id="UP000008076">
    <property type="component" value="Unassembled WGS sequence"/>
</dbReference>
<evidence type="ECO:0000313" key="5">
    <source>
        <dbReference type="Proteomes" id="UP000008076"/>
    </source>
</evidence>
<dbReference type="InterPro" id="IPR036920">
    <property type="entry name" value="Ribosomal_uL16_sf"/>
</dbReference>
<protein>
    <submittedName>
        <fullName evidence="4">60S ribosomal protein L10, putative</fullName>
    </submittedName>
</protein>
<keyword evidence="2 4" id="KW-0689">Ribosomal protein</keyword>
<dbReference type="InterPro" id="IPR016180">
    <property type="entry name" value="Ribosomal_uL16_dom"/>
</dbReference>
<dbReference type="KEGG" id="edi:EDI_184930"/>
<evidence type="ECO:0000256" key="1">
    <source>
        <dbReference type="ARBA" id="ARBA00008931"/>
    </source>
</evidence>
<dbReference type="GO" id="GO:1990904">
    <property type="term" value="C:ribonucleoprotein complex"/>
    <property type="evidence" value="ECO:0007669"/>
    <property type="project" value="UniProtKB-KW"/>
</dbReference>
<sequence length="191" mass="21684">MGRRPGRCYRLVRGHPYPKSKSAPCDDFPCVYTCRTERENISSEAMEAARISINKNMLKYAGKDGFHVRIRIHPFHVLRINKMLSCAGADRLQTGMRGAWGKSYGSCARVKVGQVLISGRCKEQHLPAMIKSFRLACYKFAGRQKLVISNKWGFTKYTKEEYQQLKKDGKIIADGCYFKLATTKGPLPKVN</sequence>
<keyword evidence="5" id="KW-1185">Reference proteome</keyword>
<dbReference type="InterPro" id="IPR001197">
    <property type="entry name" value="Ribosomal_uL16_euk_arch"/>
</dbReference>
<dbReference type="RefSeq" id="XP_001740594.1">
    <property type="nucleotide sequence ID" value="XM_001740542.1"/>
</dbReference>